<evidence type="ECO:0000256" key="1">
    <source>
        <dbReference type="SAM" id="SignalP"/>
    </source>
</evidence>
<keyword evidence="1" id="KW-0732">Signal</keyword>
<dbReference type="EMBL" id="JABANP010000047">
    <property type="protein sequence ID" value="KAF4693343.1"/>
    <property type="molecule type" value="Genomic_DNA"/>
</dbReference>
<proteinExistence type="predicted"/>
<feature type="chain" id="PRO_5029893513" evidence="1">
    <location>
        <begin position="21"/>
        <end position="210"/>
    </location>
</feature>
<accession>A0A7J6PAY2</accession>
<comment type="caution">
    <text evidence="2">The sequence shown here is derived from an EMBL/GenBank/DDBJ whole genome shotgun (WGS) entry which is preliminary data.</text>
</comment>
<evidence type="ECO:0000313" key="3">
    <source>
        <dbReference type="Proteomes" id="UP000541610"/>
    </source>
</evidence>
<gene>
    <name evidence="2" type="ORF">FOZ60_011323</name>
</gene>
<sequence>MVNIASFSLLLLSIFTSVRALQTATNNSKEDDSSGSDKYDRLLNEMSKLNDRMSKLIQFTQKIKVRRGECEARYIDGDLAVSSALHKHHFRWSVNEPREMAFSSWVQVMGGAGIRFWDGDRKSAAEIRGTFEEIKDKFAEIYPIAHLVDTINQALENWDMYEYDCSSLINTIQGTPPPSVQPGRNWMADFLVAKMDRAFELAREYGSIKP</sequence>
<evidence type="ECO:0000313" key="2">
    <source>
        <dbReference type="EMBL" id="KAF4693343.1"/>
    </source>
</evidence>
<dbReference type="Proteomes" id="UP000541610">
    <property type="component" value="Unassembled WGS sequence"/>
</dbReference>
<reference evidence="2 3" key="1">
    <citation type="submission" date="2020-04" db="EMBL/GenBank/DDBJ databases">
        <title>Perkinsus olseni comparative genomics.</title>
        <authorList>
            <person name="Bogema D.R."/>
        </authorList>
    </citation>
    <scope>NUCLEOTIDE SEQUENCE [LARGE SCALE GENOMIC DNA]</scope>
    <source>
        <strain evidence="2">00978-12</strain>
    </source>
</reference>
<dbReference type="AlphaFoldDB" id="A0A7J6PAY2"/>
<feature type="signal peptide" evidence="1">
    <location>
        <begin position="1"/>
        <end position="20"/>
    </location>
</feature>
<name>A0A7J6PAY2_PEROL</name>
<organism evidence="2 3">
    <name type="scientific">Perkinsus olseni</name>
    <name type="common">Perkinsus atlanticus</name>
    <dbReference type="NCBI Taxonomy" id="32597"/>
    <lineage>
        <taxon>Eukaryota</taxon>
        <taxon>Sar</taxon>
        <taxon>Alveolata</taxon>
        <taxon>Perkinsozoa</taxon>
        <taxon>Perkinsea</taxon>
        <taxon>Perkinsida</taxon>
        <taxon>Perkinsidae</taxon>
        <taxon>Perkinsus</taxon>
    </lineage>
</organism>
<protein>
    <submittedName>
        <fullName evidence="2">Uncharacterized protein</fullName>
    </submittedName>
</protein>